<keyword evidence="3" id="KW-0732">Signal</keyword>
<comment type="caution">
    <text evidence="4">The sequence shown here is derived from an EMBL/GenBank/DDBJ whole genome shotgun (WGS) entry which is preliminary data.</text>
</comment>
<protein>
    <recommendedName>
        <fullName evidence="6">Gram-positive cocci surface proteins LPxTG domain-containing protein</fullName>
    </recommendedName>
</protein>
<feature type="chain" id="PRO_5038404086" description="Gram-positive cocci surface proteins LPxTG domain-containing protein" evidence="3">
    <location>
        <begin position="23"/>
        <end position="378"/>
    </location>
</feature>
<reference evidence="4" key="1">
    <citation type="submission" date="2021-01" db="EMBL/GenBank/DDBJ databases">
        <title>Whole genome shotgun sequence of Actinocatenispora rupis NBRC 107355.</title>
        <authorList>
            <person name="Komaki H."/>
            <person name="Tamura T."/>
        </authorList>
    </citation>
    <scope>NUCLEOTIDE SEQUENCE</scope>
    <source>
        <strain evidence="4">NBRC 107355</strain>
    </source>
</reference>
<feature type="region of interest" description="Disordered" evidence="1">
    <location>
        <begin position="75"/>
        <end position="104"/>
    </location>
</feature>
<evidence type="ECO:0000256" key="2">
    <source>
        <dbReference type="SAM" id="Phobius"/>
    </source>
</evidence>
<dbReference type="AlphaFoldDB" id="A0A8J3JBJ8"/>
<feature type="transmembrane region" description="Helical" evidence="2">
    <location>
        <begin position="352"/>
        <end position="373"/>
    </location>
</feature>
<evidence type="ECO:0008006" key="6">
    <source>
        <dbReference type="Google" id="ProtNLM"/>
    </source>
</evidence>
<gene>
    <name evidence="4" type="ORF">Aru02nite_63040</name>
</gene>
<keyword evidence="2" id="KW-0812">Transmembrane</keyword>
<keyword evidence="5" id="KW-1185">Reference proteome</keyword>
<evidence type="ECO:0000313" key="4">
    <source>
        <dbReference type="EMBL" id="GID15415.1"/>
    </source>
</evidence>
<dbReference type="EMBL" id="BOMB01000041">
    <property type="protein sequence ID" value="GID15415.1"/>
    <property type="molecule type" value="Genomic_DNA"/>
</dbReference>
<feature type="region of interest" description="Disordered" evidence="1">
    <location>
        <begin position="257"/>
        <end position="342"/>
    </location>
</feature>
<feature type="compositionally biased region" description="Low complexity" evidence="1">
    <location>
        <begin position="266"/>
        <end position="307"/>
    </location>
</feature>
<feature type="compositionally biased region" description="Polar residues" evidence="1">
    <location>
        <begin position="82"/>
        <end position="103"/>
    </location>
</feature>
<evidence type="ECO:0000313" key="5">
    <source>
        <dbReference type="Proteomes" id="UP000612808"/>
    </source>
</evidence>
<keyword evidence="2" id="KW-1133">Transmembrane helix</keyword>
<keyword evidence="2" id="KW-0472">Membrane</keyword>
<proteinExistence type="predicted"/>
<accession>A0A8J3JBJ8</accession>
<evidence type="ECO:0000256" key="3">
    <source>
        <dbReference type="SAM" id="SignalP"/>
    </source>
</evidence>
<dbReference type="Proteomes" id="UP000612808">
    <property type="component" value="Unassembled WGS sequence"/>
</dbReference>
<name>A0A8J3JBJ8_9ACTN</name>
<sequence>MVKALVVAGALALALVSAGVVAGGRGEAAGPATPHASSTWARLALDPAVYGSGAVSGTLTELSASGDQEKDWDITTGPGSAISPNVPSSTGTAEVNTTTNPSSARARADGAFTELLVPQPTGTTGPAQVINQYGTPEANGLTAILSVSTWQNSVNCTYPNEPIFLTSAVAVSVLGQAVTVSPQRTTDTFDLTGDFGPGTSGVQVSVTSQQLQEVAGLMGHAELDLSATAQLLDEAGQPTGDTVSLFDLVLGDVRMDCSPASPSPSPTTTATMTPSESPSDSPTTSASPSASASDSPSSAPSTSGSPSGSPPPSGTPSGSPSVPVPPGTGSAGPGGPAASGPGPALPITGTSLPILFGVALGCIGLAVTLLVAARRRRS</sequence>
<feature type="signal peptide" evidence="3">
    <location>
        <begin position="1"/>
        <end position="22"/>
    </location>
</feature>
<evidence type="ECO:0000256" key="1">
    <source>
        <dbReference type="SAM" id="MobiDB-lite"/>
    </source>
</evidence>
<organism evidence="4 5">
    <name type="scientific">Actinocatenispora rupis</name>
    <dbReference type="NCBI Taxonomy" id="519421"/>
    <lineage>
        <taxon>Bacteria</taxon>
        <taxon>Bacillati</taxon>
        <taxon>Actinomycetota</taxon>
        <taxon>Actinomycetes</taxon>
        <taxon>Micromonosporales</taxon>
        <taxon>Micromonosporaceae</taxon>
        <taxon>Actinocatenispora</taxon>
    </lineage>
</organism>